<feature type="region of interest" description="Disordered" evidence="2">
    <location>
        <begin position="86"/>
        <end position="109"/>
    </location>
</feature>
<dbReference type="GO" id="GO:0009306">
    <property type="term" value="P:protein secretion"/>
    <property type="evidence" value="ECO:0007669"/>
    <property type="project" value="InterPro"/>
</dbReference>
<proteinExistence type="inferred from homology"/>
<protein>
    <submittedName>
        <fullName evidence="3">EscU/YscU/HrcU family type III secretion system export apparatus switch protein</fullName>
    </submittedName>
</protein>
<dbReference type="Gene3D" id="3.40.1690.10">
    <property type="entry name" value="secretion proteins EscU"/>
    <property type="match status" value="1"/>
</dbReference>
<accession>A0AAF0BFN9</accession>
<dbReference type="SUPFAM" id="SSF160544">
    <property type="entry name" value="EscU C-terminal domain-like"/>
    <property type="match status" value="1"/>
</dbReference>
<evidence type="ECO:0000256" key="2">
    <source>
        <dbReference type="SAM" id="MobiDB-lite"/>
    </source>
</evidence>
<dbReference type="Pfam" id="PF01312">
    <property type="entry name" value="Bac_export_2"/>
    <property type="match status" value="1"/>
</dbReference>
<sequence>MKTPSTKAVAIDGERTSGGTPKIVAKGKGFNAERILDIAFAEGVKVRQDSELTDILDQFEVESPVPLEALHAVSLILDRVYQENRRLAGEPEENPPTGTSLPAEDKGQS</sequence>
<reference evidence="3" key="1">
    <citation type="submission" date="2023-01" db="EMBL/GenBank/DDBJ databases">
        <title>The genome sequence of Kordiimonadaceae bacterium 6D33.</title>
        <authorList>
            <person name="Liu Y."/>
        </authorList>
    </citation>
    <scope>NUCLEOTIDE SEQUENCE</scope>
    <source>
        <strain evidence="3">6D33</strain>
    </source>
</reference>
<dbReference type="KEGG" id="gso:PH603_09170"/>
<dbReference type="InterPro" id="IPR006135">
    <property type="entry name" value="T3SS_substrate_exporter"/>
</dbReference>
<keyword evidence="4" id="KW-1185">Reference proteome</keyword>
<evidence type="ECO:0000313" key="3">
    <source>
        <dbReference type="EMBL" id="WCL52708.1"/>
    </source>
</evidence>
<dbReference type="Proteomes" id="UP001217500">
    <property type="component" value="Chromosome"/>
</dbReference>
<dbReference type="InterPro" id="IPR029025">
    <property type="entry name" value="T3SS_substrate_exporter_C"/>
</dbReference>
<dbReference type="RefSeq" id="WP_289502063.1">
    <property type="nucleotide sequence ID" value="NZ_CP116805.1"/>
</dbReference>
<dbReference type="EMBL" id="CP116805">
    <property type="protein sequence ID" value="WCL52708.1"/>
    <property type="molecule type" value="Genomic_DNA"/>
</dbReference>
<dbReference type="AlphaFoldDB" id="A0AAF0BFN9"/>
<dbReference type="GO" id="GO:0016020">
    <property type="term" value="C:membrane"/>
    <property type="evidence" value="ECO:0007669"/>
    <property type="project" value="InterPro"/>
</dbReference>
<organism evidence="3 4">
    <name type="scientific">Gimibacter soli</name>
    <dbReference type="NCBI Taxonomy" id="3024400"/>
    <lineage>
        <taxon>Bacteria</taxon>
        <taxon>Pseudomonadati</taxon>
        <taxon>Pseudomonadota</taxon>
        <taxon>Alphaproteobacteria</taxon>
        <taxon>Kordiimonadales</taxon>
        <taxon>Temperatibacteraceae</taxon>
        <taxon>Gimibacter</taxon>
    </lineage>
</organism>
<gene>
    <name evidence="3" type="ORF">PH603_09170</name>
</gene>
<name>A0AAF0BFN9_9PROT</name>
<evidence type="ECO:0000256" key="1">
    <source>
        <dbReference type="ARBA" id="ARBA00010690"/>
    </source>
</evidence>
<feature type="region of interest" description="Disordered" evidence="2">
    <location>
        <begin position="1"/>
        <end position="22"/>
    </location>
</feature>
<evidence type="ECO:0000313" key="4">
    <source>
        <dbReference type="Proteomes" id="UP001217500"/>
    </source>
</evidence>
<comment type="similarity">
    <text evidence="1">Belongs to the type III secretion exporter family.</text>
</comment>